<accession>A0A7M4CBV3</accession>
<dbReference type="InterPro" id="IPR002492">
    <property type="entry name" value="Transposase_Tc1-like"/>
</dbReference>
<evidence type="ECO:0000259" key="2">
    <source>
        <dbReference type="Pfam" id="PF01498"/>
    </source>
</evidence>
<reference evidence="3" key="1">
    <citation type="journal article" date="2020" name="bioRxiv">
        <title>Eukaryotic transposable elements as cargo carriers: the forging of metal resistance in the fungus Paecilomyces variotii.</title>
        <authorList>
            <person name="Urquhart A.S."/>
            <person name="Chong N.F."/>
            <person name="Yang Y."/>
            <person name="Idnurm A."/>
        </authorList>
    </citation>
    <scope>NUCLEOTIDE SEQUENCE</scope>
    <source>
        <strain evidence="3">CBS 144490</strain>
    </source>
</reference>
<evidence type="ECO:0000313" key="3">
    <source>
        <dbReference type="EMBL" id="QOD95026.1"/>
    </source>
</evidence>
<gene>
    <name evidence="3" type="primary">hhpN</name>
</gene>
<dbReference type="PANTHER" id="PTHR23022">
    <property type="entry name" value="TRANSPOSABLE ELEMENT-RELATED"/>
    <property type="match status" value="1"/>
</dbReference>
<dbReference type="Gene3D" id="3.30.420.10">
    <property type="entry name" value="Ribonuclease H-like superfamily/Ribonuclease H"/>
    <property type="match status" value="1"/>
</dbReference>
<dbReference type="AlphaFoldDB" id="A0A7M4CBV3"/>
<keyword evidence="1" id="KW-0175">Coiled coil</keyword>
<dbReference type="InterPro" id="IPR036397">
    <property type="entry name" value="RNaseH_sf"/>
</dbReference>
<feature type="coiled-coil region" evidence="1">
    <location>
        <begin position="222"/>
        <end position="249"/>
    </location>
</feature>
<dbReference type="InterPro" id="IPR009057">
    <property type="entry name" value="Homeodomain-like_sf"/>
</dbReference>
<evidence type="ECO:0000256" key="1">
    <source>
        <dbReference type="SAM" id="Coils"/>
    </source>
</evidence>
<feature type="domain" description="Transposase Tc1-like" evidence="2">
    <location>
        <begin position="82"/>
        <end position="152"/>
    </location>
</feature>
<dbReference type="GO" id="GO:0015074">
    <property type="term" value="P:DNA integration"/>
    <property type="evidence" value="ECO:0007669"/>
    <property type="project" value="InterPro"/>
</dbReference>
<dbReference type="EMBL" id="MT022027">
    <property type="protein sequence ID" value="QOD95026.1"/>
    <property type="molecule type" value="Genomic_DNA"/>
</dbReference>
<protein>
    <submittedName>
        <fullName evidence="3">HhpN</fullName>
    </submittedName>
</protein>
<dbReference type="SUPFAM" id="SSF46689">
    <property type="entry name" value="Homeodomain-like"/>
    <property type="match status" value="1"/>
</dbReference>
<dbReference type="Pfam" id="PF01498">
    <property type="entry name" value="HTH_Tnp_Tc3_2"/>
    <property type="match status" value="1"/>
</dbReference>
<dbReference type="InterPro" id="IPR052338">
    <property type="entry name" value="Transposase_5"/>
</dbReference>
<dbReference type="PANTHER" id="PTHR23022:SF119">
    <property type="entry name" value="TC1-LIKE TRANSPOSASE DDE DOMAIN-CONTAINING PROTEIN"/>
    <property type="match status" value="1"/>
</dbReference>
<dbReference type="GO" id="GO:0006313">
    <property type="term" value="P:DNA transposition"/>
    <property type="evidence" value="ECO:0007669"/>
    <property type="project" value="InterPro"/>
</dbReference>
<name>A0A7M4CBV3_BYSSP</name>
<proteinExistence type="predicted"/>
<sequence>MPKQSTHADRVTVVALRAYTTKTSSEIAKIVDLSIATVNRIYARAIERGFDPIHTKIIDEYVQDSPRSGRPTKQDPQTINTILSKVRLDRFGREKTCADLAGELSQEGIEISSSTVWTILRKAGLRKTKPTRKPGLTKKMRAERLAWCLAHEHWTIEEWKNVIFSDETSVILLHRRGGYRIWRSKDKAFLRSCIRERWKGSSEFMFWGCFTYDKKGPCHCWCPETAIQKREAEQEIEALNREIEPILREQWELETGIRRINLRRQPAGKKPTWKFNKQNGKLSRGSKGGIDWYRYQKMILIPKLLPFAKECAIERPKTIVQEDKAPAHNHYIQQRVFDAAGVQRLLWCPNSPDLNAIEPAWPWMKRRTTRKGAPKSRQEAITIWNQTWRDLPQEKIQAWIERIPTHIKKIIELEGGNEYKEGR</sequence>
<organism evidence="3">
    <name type="scientific">Byssochlamys spectabilis</name>
    <name type="common">Paecilomyces variotii</name>
    <dbReference type="NCBI Taxonomy" id="264951"/>
    <lineage>
        <taxon>Eukaryota</taxon>
        <taxon>Fungi</taxon>
        <taxon>Dikarya</taxon>
        <taxon>Ascomycota</taxon>
        <taxon>Pezizomycotina</taxon>
        <taxon>Eurotiomycetes</taxon>
        <taxon>Eurotiomycetidae</taxon>
        <taxon>Eurotiales</taxon>
        <taxon>Thermoascaceae</taxon>
        <taxon>Paecilomyces</taxon>
    </lineage>
</organism>
<dbReference type="GO" id="GO:0003677">
    <property type="term" value="F:DNA binding"/>
    <property type="evidence" value="ECO:0007669"/>
    <property type="project" value="InterPro"/>
</dbReference>